<dbReference type="Proteomes" id="UP000727962">
    <property type="component" value="Unassembled WGS sequence"/>
</dbReference>
<dbReference type="GO" id="GO:0006559">
    <property type="term" value="P:L-phenylalanine catabolic process"/>
    <property type="evidence" value="ECO:0007669"/>
    <property type="project" value="InterPro"/>
</dbReference>
<dbReference type="Gene3D" id="2.60.120.10">
    <property type="entry name" value="Jelly Rolls"/>
    <property type="match status" value="2"/>
</dbReference>
<gene>
    <name evidence="11" type="ORF">HYR64_08460</name>
</gene>
<comment type="similarity">
    <text evidence="2">Belongs to the homogentisate dioxygenase family.</text>
</comment>
<dbReference type="InterPro" id="IPR046451">
    <property type="entry name" value="HgmA_C"/>
</dbReference>
<reference evidence="11" key="1">
    <citation type="submission" date="2020-07" db="EMBL/GenBank/DDBJ databases">
        <title>Huge and variable diversity of episymbiotic CPR bacteria and DPANN archaea in groundwater ecosystems.</title>
        <authorList>
            <person name="He C.Y."/>
            <person name="Keren R."/>
            <person name="Whittaker M."/>
            <person name="Farag I.F."/>
            <person name="Doudna J."/>
            <person name="Cate J.H.D."/>
            <person name="Banfield J.F."/>
        </authorList>
    </citation>
    <scope>NUCLEOTIDE SEQUENCE</scope>
    <source>
        <strain evidence="11">NC_groundwater_17_Pr7_B-0.1um_64_12</strain>
    </source>
</reference>
<dbReference type="PANTHER" id="PTHR11056">
    <property type="entry name" value="HOMOGENTISATE 1,2-DIOXYGENASE"/>
    <property type="match status" value="1"/>
</dbReference>
<keyword evidence="5" id="KW-0560">Oxidoreductase</keyword>
<dbReference type="InterPro" id="IPR005708">
    <property type="entry name" value="Homogentis_dOase"/>
</dbReference>
<evidence type="ECO:0000256" key="6">
    <source>
        <dbReference type="ARBA" id="ARBA00023004"/>
    </source>
</evidence>
<dbReference type="SUPFAM" id="SSF51182">
    <property type="entry name" value="RmlC-like cupins"/>
    <property type="match status" value="1"/>
</dbReference>
<dbReference type="PANTHER" id="PTHR11056:SF0">
    <property type="entry name" value="HOMOGENTISATE 1,2-DIOXYGENASE"/>
    <property type="match status" value="1"/>
</dbReference>
<evidence type="ECO:0000313" key="12">
    <source>
        <dbReference type="Proteomes" id="UP000727962"/>
    </source>
</evidence>
<feature type="domain" description="Homogentisate 1,2-dioxygenase C-terminal" evidence="9">
    <location>
        <begin position="256"/>
        <end position="383"/>
    </location>
</feature>
<dbReference type="GO" id="GO:0004411">
    <property type="term" value="F:homogentisate 1,2-dioxygenase activity"/>
    <property type="evidence" value="ECO:0007669"/>
    <property type="project" value="InterPro"/>
</dbReference>
<keyword evidence="6 8" id="KW-0408">Iron</keyword>
<proteinExistence type="inferred from homology"/>
<sequence length="385" mass="44121">MPRYHRLGKLPRKHHIQFRKPDGGLYAEELFSTIGFSGPMSTMYHINLPTEVSSWEDRGSVRPHYLEEEPLRHRHLVTGRMKPCGDAISGRIPLMGNADCQWDQVYVAEQMDSFYKNADGDEVLFIHDGEGELQSNFGTVPFSPGDYLVIPRGVIWRLQFKSLPVRMLAIISFGPVEIPRRYRNDLGQLLEHAPYKERDFRPPSELATIDERKPHRVLIRARHRLTLYTYPYHPFDIVGWDGYVFPFAFSIHDFQPITGTVHMPPPTHQTFEGHNFVVCSFCPRMLDTHPEAVPVPYNHSNVDSDEVLFYCNDKFGSRKGIQEGSITLHPLGIPHGPQPGAVEASLGAKRTEELAVMMDTFHPLMITKEATAIEDPDYWKSWMAK</sequence>
<dbReference type="GO" id="GO:0005737">
    <property type="term" value="C:cytoplasm"/>
    <property type="evidence" value="ECO:0007669"/>
    <property type="project" value="TreeGrafter"/>
</dbReference>
<keyword evidence="4" id="KW-0223">Dioxygenase</keyword>
<evidence type="ECO:0000259" key="9">
    <source>
        <dbReference type="Pfam" id="PF04209"/>
    </source>
</evidence>
<evidence type="ECO:0000313" key="11">
    <source>
        <dbReference type="EMBL" id="MBI1757121.1"/>
    </source>
</evidence>
<evidence type="ECO:0000259" key="10">
    <source>
        <dbReference type="Pfam" id="PF20510"/>
    </source>
</evidence>
<feature type="binding site" evidence="8">
    <location>
        <position position="305"/>
    </location>
    <ligand>
        <name>Fe cation</name>
        <dbReference type="ChEBI" id="CHEBI:24875"/>
    </ligand>
</feature>
<dbReference type="InterPro" id="IPR046452">
    <property type="entry name" value="HgmA_N"/>
</dbReference>
<feature type="binding site" evidence="8">
    <location>
        <position position="299"/>
    </location>
    <ligand>
        <name>Fe cation</name>
        <dbReference type="ChEBI" id="CHEBI:24875"/>
    </ligand>
</feature>
<evidence type="ECO:0000256" key="8">
    <source>
        <dbReference type="PIRSR" id="PIRSR605708-2"/>
    </source>
</evidence>
<protein>
    <submittedName>
        <fullName evidence="11">Homogentisate 1,2-dioxygenase</fullName>
    </submittedName>
</protein>
<dbReference type="EMBL" id="JACOSL010000052">
    <property type="protein sequence ID" value="MBI1757121.1"/>
    <property type="molecule type" value="Genomic_DNA"/>
</dbReference>
<feature type="active site" description="Proton acceptor" evidence="7">
    <location>
        <position position="262"/>
    </location>
</feature>
<keyword evidence="3 8" id="KW-0479">Metal-binding</keyword>
<dbReference type="GO" id="GO:0046872">
    <property type="term" value="F:metal ion binding"/>
    <property type="evidence" value="ECO:0007669"/>
    <property type="project" value="UniProtKB-KW"/>
</dbReference>
<dbReference type="CDD" id="cd02208">
    <property type="entry name" value="cupin_RmlC-like"/>
    <property type="match status" value="1"/>
</dbReference>
<evidence type="ECO:0000256" key="1">
    <source>
        <dbReference type="ARBA" id="ARBA00001962"/>
    </source>
</evidence>
<dbReference type="Pfam" id="PF04209">
    <property type="entry name" value="HgmA_C"/>
    <property type="match status" value="1"/>
</dbReference>
<evidence type="ECO:0000256" key="3">
    <source>
        <dbReference type="ARBA" id="ARBA00022723"/>
    </source>
</evidence>
<feature type="binding site" evidence="8">
    <location>
        <position position="335"/>
    </location>
    <ligand>
        <name>homogentisate</name>
        <dbReference type="ChEBI" id="CHEBI:16169"/>
    </ligand>
</feature>
<dbReference type="AlphaFoldDB" id="A0A931M1B4"/>
<evidence type="ECO:0000256" key="7">
    <source>
        <dbReference type="PIRSR" id="PIRSR605708-1"/>
    </source>
</evidence>
<comment type="cofactor">
    <cofactor evidence="1 8">
        <name>Fe cation</name>
        <dbReference type="ChEBI" id="CHEBI:24875"/>
    </cofactor>
</comment>
<organism evidence="11 12">
    <name type="scientific">Fimbriimonas ginsengisoli</name>
    <dbReference type="NCBI Taxonomy" id="1005039"/>
    <lineage>
        <taxon>Bacteria</taxon>
        <taxon>Bacillati</taxon>
        <taxon>Armatimonadota</taxon>
        <taxon>Fimbriimonadia</taxon>
        <taxon>Fimbriimonadales</taxon>
        <taxon>Fimbriimonadaceae</taxon>
        <taxon>Fimbriimonas</taxon>
    </lineage>
</organism>
<dbReference type="Pfam" id="PF20510">
    <property type="entry name" value="HgmA_N"/>
    <property type="match status" value="1"/>
</dbReference>
<comment type="caution">
    <text evidence="11">The sequence shown here is derived from an EMBL/GenBank/DDBJ whole genome shotgun (WGS) entry which is preliminary data.</text>
</comment>
<accession>A0A931M1B4</accession>
<dbReference type="InterPro" id="IPR011051">
    <property type="entry name" value="RmlC_Cupin_sf"/>
</dbReference>
<evidence type="ECO:0000256" key="2">
    <source>
        <dbReference type="ARBA" id="ARBA00007757"/>
    </source>
</evidence>
<dbReference type="InterPro" id="IPR014710">
    <property type="entry name" value="RmlC-like_jellyroll"/>
</dbReference>
<evidence type="ECO:0000256" key="4">
    <source>
        <dbReference type="ARBA" id="ARBA00022964"/>
    </source>
</evidence>
<name>A0A931M1B4_FIMGI</name>
<feature type="domain" description="Homogentisate 1,2-dioxygenase N-terminal" evidence="10">
    <location>
        <begin position="104"/>
        <end position="249"/>
    </location>
</feature>
<evidence type="ECO:0000256" key="5">
    <source>
        <dbReference type="ARBA" id="ARBA00023002"/>
    </source>
</evidence>
<dbReference type="GO" id="GO:0006570">
    <property type="term" value="P:tyrosine metabolic process"/>
    <property type="evidence" value="ECO:0007669"/>
    <property type="project" value="InterPro"/>
</dbReference>
<feature type="binding site" evidence="8">
    <location>
        <position position="335"/>
    </location>
    <ligand>
        <name>Fe cation</name>
        <dbReference type="ChEBI" id="CHEBI:24875"/>
    </ligand>
</feature>